<dbReference type="RefSeq" id="WP_305891837.1">
    <property type="nucleotide sequence ID" value="NZ_JANIBK010000270.1"/>
</dbReference>
<sequence>SSGNDTLDGGTGNDYLSGGTGNDSYLFSRGGGQDTVSDYDTTAGNADTLSFNEGISSDQLWFRHIGSNLELSIIGTDDRLIVRDWYSGSAYRVEQFKTTDGLTLLDSQVENLVNAMAAFAPPAAGQTSLPPDYQTALAPVLAANWQ</sequence>
<dbReference type="EMBL" id="JANIBK010000270">
    <property type="protein sequence ID" value="MCQ8130939.1"/>
    <property type="molecule type" value="Genomic_DNA"/>
</dbReference>
<dbReference type="InterPro" id="IPR018511">
    <property type="entry name" value="Hemolysin-typ_Ca-bd_CS"/>
</dbReference>
<name>A0ABT1UC31_9GAMM</name>
<keyword evidence="4" id="KW-1185">Reference proteome</keyword>
<dbReference type="Gene3D" id="2.150.10.10">
    <property type="entry name" value="Serralysin-like metalloprotease, C-terminal"/>
    <property type="match status" value="1"/>
</dbReference>
<evidence type="ECO:0000313" key="3">
    <source>
        <dbReference type="EMBL" id="MCQ8130939.1"/>
    </source>
</evidence>
<dbReference type="InterPro" id="IPR001343">
    <property type="entry name" value="Hemolysn_Ca-bd"/>
</dbReference>
<dbReference type="SUPFAM" id="SSF51120">
    <property type="entry name" value="beta-Roll"/>
    <property type="match status" value="1"/>
</dbReference>
<dbReference type="Proteomes" id="UP001524586">
    <property type="component" value="Unassembled WGS sequence"/>
</dbReference>
<dbReference type="PROSITE" id="PS00330">
    <property type="entry name" value="HEMOLYSIN_CALCIUM"/>
    <property type="match status" value="1"/>
</dbReference>
<dbReference type="PRINTS" id="PR00313">
    <property type="entry name" value="CABNDNGRPT"/>
</dbReference>
<feature type="domain" description="Haemolysin-type calcium binding-related" evidence="2">
    <location>
        <begin position="68"/>
        <end position="104"/>
    </location>
</feature>
<evidence type="ECO:0000259" key="2">
    <source>
        <dbReference type="Pfam" id="PF06594"/>
    </source>
</evidence>
<dbReference type="InterPro" id="IPR011049">
    <property type="entry name" value="Serralysin-like_metalloprot_C"/>
</dbReference>
<organism evidence="3 4">
    <name type="scientific">Methylomonas rivi</name>
    <dbReference type="NCBI Taxonomy" id="2952226"/>
    <lineage>
        <taxon>Bacteria</taxon>
        <taxon>Pseudomonadati</taxon>
        <taxon>Pseudomonadota</taxon>
        <taxon>Gammaproteobacteria</taxon>
        <taxon>Methylococcales</taxon>
        <taxon>Methylococcaceae</taxon>
        <taxon>Methylomonas</taxon>
    </lineage>
</organism>
<protein>
    <recommendedName>
        <fullName evidence="2">Haemolysin-type calcium binding-related domain-containing protein</fullName>
    </recommendedName>
</protein>
<comment type="caution">
    <text evidence="3">The sequence shown here is derived from an EMBL/GenBank/DDBJ whole genome shotgun (WGS) entry which is preliminary data.</text>
</comment>
<evidence type="ECO:0000256" key="1">
    <source>
        <dbReference type="ARBA" id="ARBA00022837"/>
    </source>
</evidence>
<dbReference type="InterPro" id="IPR010566">
    <property type="entry name" value="Haemolys_ca-bd"/>
</dbReference>
<proteinExistence type="predicted"/>
<accession>A0ABT1UC31</accession>
<evidence type="ECO:0000313" key="4">
    <source>
        <dbReference type="Proteomes" id="UP001524586"/>
    </source>
</evidence>
<dbReference type="Pfam" id="PF06594">
    <property type="entry name" value="HCBP_related"/>
    <property type="match status" value="1"/>
</dbReference>
<dbReference type="Pfam" id="PF00353">
    <property type="entry name" value="HemolysinCabind"/>
    <property type="match status" value="1"/>
</dbReference>
<keyword evidence="1" id="KW-0106">Calcium</keyword>
<gene>
    <name evidence="3" type="ORF">NP596_20965</name>
</gene>
<feature type="non-terminal residue" evidence="3">
    <location>
        <position position="1"/>
    </location>
</feature>
<reference evidence="3 4" key="1">
    <citation type="submission" date="2022-07" db="EMBL/GenBank/DDBJ databases">
        <title>Methylomonas rivi sp. nov., Methylomonas rosea sp. nov., Methylomonas aureus sp. nov. and Methylomonas subterranea sp. nov., four novel methanotrophs isolated from a freshwater creek and the deep terrestrial subsurface.</title>
        <authorList>
            <person name="Abin C."/>
            <person name="Sankaranarayanan K."/>
            <person name="Garner C."/>
            <person name="Sindelar R."/>
            <person name="Kotary K."/>
            <person name="Garner R."/>
            <person name="Barclay S."/>
            <person name="Lawson P."/>
            <person name="Krumholz L."/>
        </authorList>
    </citation>
    <scope>NUCLEOTIDE SEQUENCE [LARGE SCALE GENOMIC DNA]</scope>
    <source>
        <strain evidence="3 4">WSC-6</strain>
    </source>
</reference>